<feature type="domain" description="ABM" evidence="1">
    <location>
        <begin position="12"/>
        <end position="51"/>
    </location>
</feature>
<evidence type="ECO:0000313" key="2">
    <source>
        <dbReference type="EMBL" id="NGO56213.1"/>
    </source>
</evidence>
<dbReference type="EMBL" id="JAAKZF010000244">
    <property type="protein sequence ID" value="NGO56213.1"/>
    <property type="molecule type" value="Genomic_DNA"/>
</dbReference>
<proteinExistence type="predicted"/>
<dbReference type="AlphaFoldDB" id="A0A6G4WPU5"/>
<dbReference type="Gene3D" id="3.30.70.100">
    <property type="match status" value="1"/>
</dbReference>
<gene>
    <name evidence="2" type="ORF">G6N73_35610</name>
</gene>
<keyword evidence="3" id="KW-1185">Reference proteome</keyword>
<dbReference type="InterPro" id="IPR011008">
    <property type="entry name" value="Dimeric_a/b-barrel"/>
</dbReference>
<evidence type="ECO:0000259" key="1">
    <source>
        <dbReference type="Pfam" id="PF03992"/>
    </source>
</evidence>
<protein>
    <recommendedName>
        <fullName evidence="1">ABM domain-containing protein</fullName>
    </recommendedName>
</protein>
<dbReference type="RefSeq" id="WP_165034532.1">
    <property type="nucleotide sequence ID" value="NZ_JAAKZF010000244.1"/>
</dbReference>
<accession>A0A6G4WPU5</accession>
<organism evidence="2 3">
    <name type="scientific">Allomesorhizobium camelthorni</name>
    <dbReference type="NCBI Taxonomy" id="475069"/>
    <lineage>
        <taxon>Bacteria</taxon>
        <taxon>Pseudomonadati</taxon>
        <taxon>Pseudomonadota</taxon>
        <taxon>Alphaproteobacteria</taxon>
        <taxon>Hyphomicrobiales</taxon>
        <taxon>Phyllobacteriaceae</taxon>
        <taxon>Allomesorhizobium</taxon>
    </lineage>
</organism>
<evidence type="ECO:0000313" key="3">
    <source>
        <dbReference type="Proteomes" id="UP001642900"/>
    </source>
</evidence>
<reference evidence="2 3" key="1">
    <citation type="submission" date="2020-02" db="EMBL/GenBank/DDBJ databases">
        <title>Genome sequence of strain CCNWXJ40-4.</title>
        <authorList>
            <person name="Gao J."/>
            <person name="Sun J."/>
        </authorList>
    </citation>
    <scope>NUCLEOTIDE SEQUENCE [LARGE SCALE GENOMIC DNA]</scope>
    <source>
        <strain evidence="2 3">CCNWXJ 40-4</strain>
    </source>
</reference>
<dbReference type="Proteomes" id="UP001642900">
    <property type="component" value="Unassembled WGS sequence"/>
</dbReference>
<comment type="caution">
    <text evidence="2">The sequence shown here is derived from an EMBL/GenBank/DDBJ whole genome shotgun (WGS) entry which is preliminary data.</text>
</comment>
<name>A0A6G4WPU5_9HYPH</name>
<dbReference type="Pfam" id="PF03992">
    <property type="entry name" value="ABM"/>
    <property type="match status" value="1"/>
</dbReference>
<dbReference type="SUPFAM" id="SSF54909">
    <property type="entry name" value="Dimeric alpha+beta barrel"/>
    <property type="match status" value="1"/>
</dbReference>
<sequence length="55" mass="6260">MPHIRTDDQPATQITVIEPEPDKQAEALSVMTERARFMARQPGFISISLHRIDTL</sequence>
<dbReference type="InterPro" id="IPR007138">
    <property type="entry name" value="ABM_dom"/>
</dbReference>